<dbReference type="InterPro" id="IPR025285">
    <property type="entry name" value="DUF4145"/>
</dbReference>
<evidence type="ECO:0000259" key="2">
    <source>
        <dbReference type="Pfam" id="PF13643"/>
    </source>
</evidence>
<dbReference type="Proteomes" id="UP000051380">
    <property type="component" value="Unassembled WGS sequence"/>
</dbReference>
<evidence type="ECO:0000256" key="1">
    <source>
        <dbReference type="SAM" id="MobiDB-lite"/>
    </source>
</evidence>
<evidence type="ECO:0000313" key="4">
    <source>
        <dbReference type="Proteomes" id="UP000051380"/>
    </source>
</evidence>
<organism evidence="3 4">
    <name type="scientific">Bradyrhizobium yuanmingense</name>
    <dbReference type="NCBI Taxonomy" id="108015"/>
    <lineage>
        <taxon>Bacteria</taxon>
        <taxon>Pseudomonadati</taxon>
        <taxon>Pseudomonadota</taxon>
        <taxon>Alphaproteobacteria</taxon>
        <taxon>Hyphomicrobiales</taxon>
        <taxon>Nitrobacteraceae</taxon>
        <taxon>Bradyrhizobium</taxon>
    </lineage>
</organism>
<dbReference type="Pfam" id="PF13643">
    <property type="entry name" value="DUF4145"/>
    <property type="match status" value="1"/>
</dbReference>
<protein>
    <recommendedName>
        <fullName evidence="2">DUF4145 domain-containing protein</fullName>
    </recommendedName>
</protein>
<name>A0A0R3CWG6_9BRAD</name>
<dbReference type="AlphaFoldDB" id="A0A0R3CWG6"/>
<dbReference type="EMBL" id="LJYF01000004">
    <property type="protein sequence ID" value="KRQ01928.1"/>
    <property type="molecule type" value="Genomic_DNA"/>
</dbReference>
<proteinExistence type="predicted"/>
<comment type="caution">
    <text evidence="3">The sequence shown here is derived from an EMBL/GenBank/DDBJ whole genome shotgun (WGS) entry which is preliminary data.</text>
</comment>
<reference evidence="3 4" key="1">
    <citation type="submission" date="2015-09" db="EMBL/GenBank/DDBJ databases">
        <title>Draft Genome Sequence of the Strain BR 3267 (Bradyrhizobium yuanmingense) recommended as inoculant for cowpea in Brazil.</title>
        <authorList>
            <person name="Simoes-Araujo J.L."/>
            <person name="Zilli J.E."/>
        </authorList>
    </citation>
    <scope>NUCLEOTIDE SEQUENCE [LARGE SCALE GENOMIC DNA]</scope>
    <source>
        <strain evidence="3 4">BR3267</strain>
    </source>
</reference>
<evidence type="ECO:0000313" key="3">
    <source>
        <dbReference type="EMBL" id="KRQ01928.1"/>
    </source>
</evidence>
<feature type="domain" description="DUF4145" evidence="2">
    <location>
        <begin position="29"/>
        <end position="111"/>
    </location>
</feature>
<feature type="region of interest" description="Disordered" evidence="1">
    <location>
        <begin position="1"/>
        <end position="23"/>
    </location>
</feature>
<sequence length="161" mass="17915">MKWDRVFPQGSSRSSLPPEVPDDVASDYKEASVVLPHSPKASAALSRRCLQTVLREAGGYKQYDLAKQIDAALDETDTRKALPLNAHTTLDAIRHIGNFAAHKITDKTTLELIDVEPHEAEFCLDVLDVLFEHYYVRPAQAQRAKDELNKKLVAAGKKPIP</sequence>
<accession>A0A0R3CWG6</accession>
<gene>
    <name evidence="3" type="ORF">AOQ72_10490</name>
</gene>